<evidence type="ECO:0000259" key="1">
    <source>
        <dbReference type="Pfam" id="PF24703"/>
    </source>
</evidence>
<dbReference type="Pfam" id="PF24703">
    <property type="entry name" value="DUF7666"/>
    <property type="match status" value="1"/>
</dbReference>
<feature type="domain" description="DUF7666" evidence="1">
    <location>
        <begin position="3"/>
        <end position="98"/>
    </location>
</feature>
<dbReference type="EMBL" id="MKQP01000022">
    <property type="protein sequence ID" value="OMD31342.1"/>
    <property type="molecule type" value="Genomic_DNA"/>
</dbReference>
<reference evidence="2 3" key="1">
    <citation type="submission" date="2016-10" db="EMBL/GenBank/DDBJ databases">
        <title>Paenibacillus species isolates.</title>
        <authorList>
            <person name="Beno S.M."/>
        </authorList>
    </citation>
    <scope>NUCLEOTIDE SEQUENCE [LARGE SCALE GENOMIC DNA]</scope>
    <source>
        <strain evidence="2 3">FSL H7-0604</strain>
    </source>
</reference>
<gene>
    <name evidence="2" type="ORF">BJP51_19045</name>
</gene>
<organism evidence="2 3">
    <name type="scientific">Paenibacillus odorifer</name>
    <dbReference type="NCBI Taxonomy" id="189426"/>
    <lineage>
        <taxon>Bacteria</taxon>
        <taxon>Bacillati</taxon>
        <taxon>Bacillota</taxon>
        <taxon>Bacilli</taxon>
        <taxon>Bacillales</taxon>
        <taxon>Paenibacillaceae</taxon>
        <taxon>Paenibacillus</taxon>
    </lineage>
</organism>
<protein>
    <recommendedName>
        <fullName evidence="1">DUF7666 domain-containing protein</fullName>
    </recommendedName>
</protein>
<dbReference type="RefSeq" id="WP_076179151.1">
    <property type="nucleotide sequence ID" value="NZ_MKQP01000022.1"/>
</dbReference>
<dbReference type="AlphaFoldDB" id="A0A1R0X916"/>
<dbReference type="InterPro" id="IPR056083">
    <property type="entry name" value="DUF7666"/>
</dbReference>
<sequence>MSKGFKAFDKGLVCRGFQYEEGKTFEMEGRIEPCDRGFHFCENPLDVLEYYPLINRDGEVTEFAEVEAVGDLKTDGNKSVTNKLRIGAKLGLPGFIKASVDFFWEKCSSSPTESDSGFNAQLASSGDSARLASSGFNARLASSGDSARLASSGDSARLASSGDSAQLASSGDSARLDLKGSDSVGAAIGSGMNQIRGLVGCWITLAEWVWIDDKLTPLCVKTAQIDGEIIKADTWYTLQDGQFVEVE</sequence>
<comment type="caution">
    <text evidence="2">The sequence shown here is derived from an EMBL/GenBank/DDBJ whole genome shotgun (WGS) entry which is preliminary data.</text>
</comment>
<evidence type="ECO:0000313" key="2">
    <source>
        <dbReference type="EMBL" id="OMD31342.1"/>
    </source>
</evidence>
<name>A0A1R0X916_9BACL</name>
<proteinExistence type="predicted"/>
<accession>A0A1R0X916</accession>
<evidence type="ECO:0000313" key="3">
    <source>
        <dbReference type="Proteomes" id="UP000187465"/>
    </source>
</evidence>
<dbReference type="Proteomes" id="UP000187465">
    <property type="component" value="Unassembled WGS sequence"/>
</dbReference>